<dbReference type="AlphaFoldDB" id="A0A3P7PV49"/>
<dbReference type="Proteomes" id="UP000271889">
    <property type="component" value="Unassembled WGS sequence"/>
</dbReference>
<dbReference type="EMBL" id="UYRV01106035">
    <property type="protein sequence ID" value="VDN21896.1"/>
    <property type="molecule type" value="Genomic_DNA"/>
</dbReference>
<name>A0A3P7PV49_CYLGO</name>
<feature type="region of interest" description="Disordered" evidence="1">
    <location>
        <begin position="56"/>
        <end position="75"/>
    </location>
</feature>
<sequence length="89" mass="10311">MPLLVIFSAVHEALSLFSDKRTQFYEEELKVARLKQNKLQVEIQVAELRIEGTRMLPELHGRDTTQPPPQRLAPDVHPLANHLFLIKCR</sequence>
<reference evidence="2 3" key="1">
    <citation type="submission" date="2018-11" db="EMBL/GenBank/DDBJ databases">
        <authorList>
            <consortium name="Pathogen Informatics"/>
        </authorList>
    </citation>
    <scope>NUCLEOTIDE SEQUENCE [LARGE SCALE GENOMIC DNA]</scope>
</reference>
<protein>
    <submittedName>
        <fullName evidence="2">Uncharacterized protein</fullName>
    </submittedName>
</protein>
<evidence type="ECO:0000256" key="1">
    <source>
        <dbReference type="SAM" id="MobiDB-lite"/>
    </source>
</evidence>
<dbReference type="OrthoDB" id="10588896at2759"/>
<proteinExistence type="predicted"/>
<accession>A0A3P7PV49</accession>
<evidence type="ECO:0000313" key="2">
    <source>
        <dbReference type="EMBL" id="VDN21896.1"/>
    </source>
</evidence>
<gene>
    <name evidence="2" type="ORF">CGOC_LOCUS9157</name>
</gene>
<evidence type="ECO:0000313" key="3">
    <source>
        <dbReference type="Proteomes" id="UP000271889"/>
    </source>
</evidence>
<organism evidence="2 3">
    <name type="scientific">Cylicostephanus goldi</name>
    <name type="common">Nematode worm</name>
    <dbReference type="NCBI Taxonomy" id="71465"/>
    <lineage>
        <taxon>Eukaryota</taxon>
        <taxon>Metazoa</taxon>
        <taxon>Ecdysozoa</taxon>
        <taxon>Nematoda</taxon>
        <taxon>Chromadorea</taxon>
        <taxon>Rhabditida</taxon>
        <taxon>Rhabditina</taxon>
        <taxon>Rhabditomorpha</taxon>
        <taxon>Strongyloidea</taxon>
        <taxon>Strongylidae</taxon>
        <taxon>Cylicostephanus</taxon>
    </lineage>
</organism>
<keyword evidence="3" id="KW-1185">Reference proteome</keyword>